<proteinExistence type="predicted"/>
<name>A0A369W6A3_9HYPH</name>
<keyword evidence="1" id="KW-1133">Transmembrane helix</keyword>
<organism evidence="2 3">
    <name type="scientific">Pelagibacterium lacus</name>
    <dbReference type="NCBI Taxonomy" id="2282655"/>
    <lineage>
        <taxon>Bacteria</taxon>
        <taxon>Pseudomonadati</taxon>
        <taxon>Pseudomonadota</taxon>
        <taxon>Alphaproteobacteria</taxon>
        <taxon>Hyphomicrobiales</taxon>
        <taxon>Devosiaceae</taxon>
        <taxon>Pelagibacterium</taxon>
    </lineage>
</organism>
<protein>
    <submittedName>
        <fullName evidence="2">DUF3309 domain-containing protein</fullName>
    </submittedName>
</protein>
<comment type="caution">
    <text evidence="2">The sequence shown here is derived from an EMBL/GenBank/DDBJ whole genome shotgun (WGS) entry which is preliminary data.</text>
</comment>
<feature type="transmembrane region" description="Helical" evidence="1">
    <location>
        <begin position="28"/>
        <end position="49"/>
    </location>
</feature>
<keyword evidence="3" id="KW-1185">Reference proteome</keyword>
<gene>
    <name evidence="2" type="ORF">DVH29_15765</name>
</gene>
<reference evidence="3" key="1">
    <citation type="submission" date="2018-07" db="EMBL/GenBank/DDBJ databases">
        <authorList>
            <person name="Liu B.-T."/>
            <person name="Du Z."/>
        </authorList>
    </citation>
    <scope>NUCLEOTIDE SEQUENCE [LARGE SCALE GENOMIC DNA]</scope>
    <source>
        <strain evidence="3">XYN52</strain>
    </source>
</reference>
<evidence type="ECO:0000313" key="2">
    <source>
        <dbReference type="EMBL" id="RDE07611.1"/>
    </source>
</evidence>
<sequence length="52" mass="5607">MGLSTILIIILILLLIGALPTWGYSRAWGYAPTGILGVILVVILILMLMGRI</sequence>
<keyword evidence="1" id="KW-0472">Membrane</keyword>
<keyword evidence="1" id="KW-0812">Transmembrane</keyword>
<evidence type="ECO:0000313" key="3">
    <source>
        <dbReference type="Proteomes" id="UP000253759"/>
    </source>
</evidence>
<dbReference type="EMBL" id="QQNH01000049">
    <property type="protein sequence ID" value="RDE07611.1"/>
    <property type="molecule type" value="Genomic_DNA"/>
</dbReference>
<accession>A0A369W6A3</accession>
<dbReference type="Pfam" id="PF11752">
    <property type="entry name" value="DUF3309"/>
    <property type="match status" value="1"/>
</dbReference>
<dbReference type="InterPro" id="IPR021738">
    <property type="entry name" value="DUF3309"/>
</dbReference>
<dbReference type="Proteomes" id="UP000253759">
    <property type="component" value="Unassembled WGS sequence"/>
</dbReference>
<dbReference type="RefSeq" id="WP_114647142.1">
    <property type="nucleotide sequence ID" value="NZ_QQNH01000049.1"/>
</dbReference>
<dbReference type="AlphaFoldDB" id="A0A369W6A3"/>
<evidence type="ECO:0000256" key="1">
    <source>
        <dbReference type="SAM" id="Phobius"/>
    </source>
</evidence>